<organism evidence="1">
    <name type="scientific">Anguilla anguilla</name>
    <name type="common">European freshwater eel</name>
    <name type="synonym">Muraena anguilla</name>
    <dbReference type="NCBI Taxonomy" id="7936"/>
    <lineage>
        <taxon>Eukaryota</taxon>
        <taxon>Metazoa</taxon>
        <taxon>Chordata</taxon>
        <taxon>Craniata</taxon>
        <taxon>Vertebrata</taxon>
        <taxon>Euteleostomi</taxon>
        <taxon>Actinopterygii</taxon>
        <taxon>Neopterygii</taxon>
        <taxon>Teleostei</taxon>
        <taxon>Anguilliformes</taxon>
        <taxon>Anguillidae</taxon>
        <taxon>Anguilla</taxon>
    </lineage>
</organism>
<reference evidence="1" key="1">
    <citation type="submission" date="2014-11" db="EMBL/GenBank/DDBJ databases">
        <authorList>
            <person name="Amaro Gonzalez C."/>
        </authorList>
    </citation>
    <scope>NUCLEOTIDE SEQUENCE</scope>
</reference>
<evidence type="ECO:0000313" key="1">
    <source>
        <dbReference type="EMBL" id="JAH90187.1"/>
    </source>
</evidence>
<proteinExistence type="predicted"/>
<reference evidence="1" key="2">
    <citation type="journal article" date="2015" name="Fish Shellfish Immunol.">
        <title>Early steps in the European eel (Anguilla anguilla)-Vibrio vulnificus interaction in the gills: Role of the RtxA13 toxin.</title>
        <authorList>
            <person name="Callol A."/>
            <person name="Pajuelo D."/>
            <person name="Ebbesson L."/>
            <person name="Teles M."/>
            <person name="MacKenzie S."/>
            <person name="Amaro C."/>
        </authorList>
    </citation>
    <scope>NUCLEOTIDE SEQUENCE</scope>
</reference>
<name>A0A0E9WIJ2_ANGAN</name>
<dbReference type="EMBL" id="GBXM01018390">
    <property type="protein sequence ID" value="JAH90187.1"/>
    <property type="molecule type" value="Transcribed_RNA"/>
</dbReference>
<protein>
    <submittedName>
        <fullName evidence="1">Uncharacterized protein</fullName>
    </submittedName>
</protein>
<accession>A0A0E9WIJ2</accession>
<dbReference type="AlphaFoldDB" id="A0A0E9WIJ2"/>
<sequence>MFIQERQQKSISSVMRHVKHFIEITTSQSKEFKVSRDGLS</sequence>